<dbReference type="OrthoDB" id="50488at2157"/>
<keyword evidence="4" id="KW-0732">Signal</keyword>
<comment type="subcellular location">
    <subcellularLocation>
        <location evidence="1">Cell envelope</location>
    </subcellularLocation>
</comment>
<proteinExistence type="predicted"/>
<evidence type="ECO:0000256" key="2">
    <source>
        <dbReference type="ARBA" id="ARBA00022448"/>
    </source>
</evidence>
<name>A0A127B7J4_9EURY</name>
<dbReference type="InterPro" id="IPR006127">
    <property type="entry name" value="ZnuA-like"/>
</dbReference>
<keyword evidence="5" id="KW-0812">Transmembrane</keyword>
<feature type="transmembrane region" description="Helical" evidence="5">
    <location>
        <begin position="288"/>
        <end position="309"/>
    </location>
</feature>
<dbReference type="SUPFAM" id="SSF53807">
    <property type="entry name" value="Helical backbone' metal receptor"/>
    <property type="match status" value="1"/>
</dbReference>
<dbReference type="EMBL" id="CP010835">
    <property type="protein sequence ID" value="AMM53343.1"/>
    <property type="molecule type" value="Genomic_DNA"/>
</dbReference>
<evidence type="ECO:0000256" key="1">
    <source>
        <dbReference type="ARBA" id="ARBA00004196"/>
    </source>
</evidence>
<reference evidence="7" key="1">
    <citation type="submission" date="2015-02" db="EMBL/GenBank/DDBJ databases">
        <title>Pyrococcus kukulkanii sp. nov., a novel hyperthermophilic archaeon isolated from a deep-sea hydrothermal vent at the Guaymas Basin.</title>
        <authorList>
            <person name="Oger P.M."/>
            <person name="Callac N."/>
            <person name="Jebbar M."/>
            <person name="Godfroy A."/>
        </authorList>
    </citation>
    <scope>NUCLEOTIDE SEQUENCE [LARGE SCALE GENOMIC DNA]</scope>
    <source>
        <strain evidence="7">NCB100</strain>
    </source>
</reference>
<dbReference type="GO" id="GO:0046872">
    <property type="term" value="F:metal ion binding"/>
    <property type="evidence" value="ECO:0007669"/>
    <property type="project" value="UniProtKB-KW"/>
</dbReference>
<evidence type="ECO:0000256" key="3">
    <source>
        <dbReference type="ARBA" id="ARBA00022723"/>
    </source>
</evidence>
<evidence type="ECO:0000256" key="4">
    <source>
        <dbReference type="ARBA" id="ARBA00022729"/>
    </source>
</evidence>
<keyword evidence="5" id="KW-1133">Transmembrane helix</keyword>
<dbReference type="Pfam" id="PF01297">
    <property type="entry name" value="ZnuA"/>
    <property type="match status" value="1"/>
</dbReference>
<dbReference type="RefSeq" id="WP_068320395.1">
    <property type="nucleotide sequence ID" value="NZ_CP010835.1"/>
</dbReference>
<dbReference type="CDD" id="cd01145">
    <property type="entry name" value="TroA_c"/>
    <property type="match status" value="1"/>
</dbReference>
<dbReference type="GeneID" id="28490494"/>
<dbReference type="InterPro" id="IPR050492">
    <property type="entry name" value="Bact_metal-bind_prot9"/>
</dbReference>
<dbReference type="STRING" id="1609559.TQ32_01645"/>
<gene>
    <name evidence="6" type="ORF">TQ32_01645</name>
</gene>
<dbReference type="Gene3D" id="3.40.50.1980">
    <property type="entry name" value="Nitrogenase molybdenum iron protein domain"/>
    <property type="match status" value="1"/>
</dbReference>
<accession>A0A127B7J4</accession>
<evidence type="ECO:0000256" key="5">
    <source>
        <dbReference type="SAM" id="Phobius"/>
    </source>
</evidence>
<dbReference type="PATRIC" id="fig|1609559.3.peg.339"/>
<evidence type="ECO:0000313" key="7">
    <source>
        <dbReference type="Proteomes" id="UP000070587"/>
    </source>
</evidence>
<dbReference type="GO" id="GO:0030001">
    <property type="term" value="P:metal ion transport"/>
    <property type="evidence" value="ECO:0007669"/>
    <property type="project" value="InterPro"/>
</dbReference>
<dbReference type="PANTHER" id="PTHR42953:SF1">
    <property type="entry name" value="METAL-BINDING PROTEIN HI_0362-RELATED"/>
    <property type="match status" value="1"/>
</dbReference>
<dbReference type="AlphaFoldDB" id="A0A127B7J4"/>
<dbReference type="Proteomes" id="UP000070587">
    <property type="component" value="Chromosome"/>
</dbReference>
<evidence type="ECO:0000313" key="6">
    <source>
        <dbReference type="EMBL" id="AMM53343.1"/>
    </source>
</evidence>
<keyword evidence="5" id="KW-0472">Membrane</keyword>
<protein>
    <submittedName>
        <fullName evidence="6">ABC transporter substrate-binding protein</fullName>
    </submittedName>
</protein>
<sequence length="315" mass="34703">MKEKILILMLIFVLLTPVTAQEKPLVVTSLPPLASIIKEALGDSVDVVYLVPPGVEPHQYQLSPDQIKLLKRAAVIVTTGHLPAEMKIVELKKEGEIPGVVLTIEDYRKYGFRYLPERWYTGKNNPHGIWLDPVNALAMAEATADALNLHPRSLDEFKLKVEAIMDAYAGILNGTKAVIELPSQQYALEWLGIRVVSSIKPEAEVPAKSVDELSSVKADIVVYDQGTPETLKNATFKLSERLGVPVANVTVLWVDKPYTQVLTENAKSVISALTKEKKVVIRETSYGYQYSILALIIGLVVGISVGVVLRRCPVL</sequence>
<organism evidence="6 7">
    <name type="scientific">Pyrococcus kukulkanii</name>
    <dbReference type="NCBI Taxonomy" id="1609559"/>
    <lineage>
        <taxon>Archaea</taxon>
        <taxon>Methanobacteriati</taxon>
        <taxon>Methanobacteriota</taxon>
        <taxon>Thermococci</taxon>
        <taxon>Thermococcales</taxon>
        <taxon>Thermococcaceae</taxon>
        <taxon>Pyrococcus</taxon>
    </lineage>
</organism>
<keyword evidence="2" id="KW-0813">Transport</keyword>
<keyword evidence="3" id="KW-0479">Metal-binding</keyword>
<dbReference type="PANTHER" id="PTHR42953">
    <property type="entry name" value="HIGH-AFFINITY ZINC UPTAKE SYSTEM PROTEIN ZNUA-RELATED"/>
    <property type="match status" value="1"/>
</dbReference>
<dbReference type="KEGG" id="pyc:TQ32_01645"/>
<reference evidence="6 7" key="2">
    <citation type="journal article" date="2016" name="Int. J. Syst. Evol. Microbiol.">
        <title>Pyrococcus kukulkanii sp. nov., a hyperthermophilic, piezophilic archaeon isolated from a deep-sea hydrothermal vent.</title>
        <authorList>
            <person name="Callac N."/>
            <person name="Oger P."/>
            <person name="Lesongeur F."/>
            <person name="Rattray J.E."/>
            <person name="Vannier P."/>
            <person name="Michoud G."/>
            <person name="Beauverger M."/>
            <person name="Gayet N."/>
            <person name="Rouxel O."/>
            <person name="Jebbar M."/>
            <person name="Godfroy A."/>
        </authorList>
    </citation>
    <scope>NUCLEOTIDE SEQUENCE [LARGE SCALE GENOMIC DNA]</scope>
    <source>
        <strain evidence="6 7">NCB100</strain>
    </source>
</reference>